<dbReference type="Proteomes" id="UP000191418">
    <property type="component" value="Unassembled WGS sequence"/>
</dbReference>
<feature type="transmembrane region" description="Helical" evidence="1">
    <location>
        <begin position="12"/>
        <end position="32"/>
    </location>
</feature>
<dbReference type="Pfam" id="PF10805">
    <property type="entry name" value="DUF2730"/>
    <property type="match status" value="1"/>
</dbReference>
<comment type="caution">
    <text evidence="2">The sequence shown here is derived from an EMBL/GenBank/DDBJ whole genome shotgun (WGS) entry which is preliminary data.</text>
</comment>
<proteinExistence type="predicted"/>
<dbReference type="STRING" id="64969.SAMN02745127_02081"/>
<name>A0A1V4T9Z3_9GAMM</name>
<gene>
    <name evidence="2" type="ORF">BTE48_01110</name>
</gene>
<keyword evidence="1" id="KW-0472">Membrane</keyword>
<accession>A0A1V4T9Z3</accession>
<evidence type="ECO:0000313" key="2">
    <source>
        <dbReference type="EMBL" id="OPX57059.1"/>
    </source>
</evidence>
<dbReference type="AlphaFoldDB" id="A0A1V4T9Z3"/>
<protein>
    <recommendedName>
        <fullName evidence="4">DUF2730 domain-containing protein</fullName>
    </recommendedName>
</protein>
<evidence type="ECO:0008006" key="4">
    <source>
        <dbReference type="Google" id="ProtNLM"/>
    </source>
</evidence>
<dbReference type="EMBL" id="MTSM01000001">
    <property type="protein sequence ID" value="OPX57059.1"/>
    <property type="molecule type" value="Genomic_DNA"/>
</dbReference>
<keyword evidence="1" id="KW-1133">Transmembrane helix</keyword>
<keyword evidence="1" id="KW-0812">Transmembrane</keyword>
<dbReference type="InterPro" id="IPR020269">
    <property type="entry name" value="Phage_Mu_Releasin"/>
</dbReference>
<evidence type="ECO:0000256" key="1">
    <source>
        <dbReference type="SAM" id="Phobius"/>
    </source>
</evidence>
<organism evidence="2 3">
    <name type="scientific">Oceanospirillum multiglobuliferum</name>
    <dbReference type="NCBI Taxonomy" id="64969"/>
    <lineage>
        <taxon>Bacteria</taxon>
        <taxon>Pseudomonadati</taxon>
        <taxon>Pseudomonadota</taxon>
        <taxon>Gammaproteobacteria</taxon>
        <taxon>Oceanospirillales</taxon>
        <taxon>Oceanospirillaceae</taxon>
        <taxon>Oceanospirillum</taxon>
    </lineage>
</organism>
<sequence length="100" mass="11664">MDDIIAKYWAPIWALVSTAITLIMILLGKTYAKKEVVEEMQRKMDHLNGRMNDLPTRSELHDLHLEIANLRGDLKELSPRLDRVQHMSDLLLENELKERA</sequence>
<evidence type="ECO:0000313" key="3">
    <source>
        <dbReference type="Proteomes" id="UP000191418"/>
    </source>
</evidence>
<reference evidence="2 3" key="1">
    <citation type="submission" date="2017-01" db="EMBL/GenBank/DDBJ databases">
        <title>Genome Sequencing of a Marine Spirillum, Oceanospirillum multiglobuliferum ATCC 33336, from Japan.</title>
        <authorList>
            <person name="Carney J.G."/>
            <person name="Trachtenberg A.M."/>
            <person name="Rheaume B.A."/>
            <person name="Linnane J.D."/>
            <person name="Pitts N.L."/>
            <person name="Mykles D.L."/>
            <person name="Maclea K.S."/>
        </authorList>
    </citation>
    <scope>NUCLEOTIDE SEQUENCE [LARGE SCALE GENOMIC DNA]</scope>
    <source>
        <strain evidence="2 3">ATCC 33336</strain>
    </source>
</reference>
<keyword evidence="3" id="KW-1185">Reference proteome</keyword>
<dbReference type="RefSeq" id="WP_159445645.1">
    <property type="nucleotide sequence ID" value="NZ_FUXG01000013.1"/>
</dbReference>
<dbReference type="OrthoDB" id="5902237at2"/>